<protein>
    <recommendedName>
        <fullName evidence="3 13">Membrane protein insertase YidC</fullName>
    </recommendedName>
    <alternativeName>
        <fullName evidence="12 13">Foldase YidC</fullName>
    </alternativeName>
    <alternativeName>
        <fullName evidence="11 13">Membrane integrase YidC</fullName>
    </alternativeName>
    <alternativeName>
        <fullName evidence="13">Membrane protein YidC</fullName>
    </alternativeName>
</protein>
<evidence type="ECO:0000313" key="16">
    <source>
        <dbReference type="EMBL" id="AWN81424.1"/>
    </source>
</evidence>
<dbReference type="Gene3D" id="2.70.98.90">
    <property type="match status" value="1"/>
</dbReference>
<dbReference type="PANTHER" id="PTHR12428">
    <property type="entry name" value="OXA1"/>
    <property type="match status" value="1"/>
</dbReference>
<evidence type="ECO:0000256" key="10">
    <source>
        <dbReference type="ARBA" id="ARBA00023186"/>
    </source>
</evidence>
<dbReference type="NCBIfam" id="NF002356">
    <property type="entry name" value="PRK01318.2-3"/>
    <property type="match status" value="1"/>
</dbReference>
<evidence type="ECO:0000256" key="6">
    <source>
        <dbReference type="ARBA" id="ARBA00022692"/>
    </source>
</evidence>
<comment type="similarity">
    <text evidence="2 13">Belongs to the OXA1/ALB3/YidC family. Type 1 subfamily.</text>
</comment>
<feature type="transmembrane region" description="Helical" evidence="13">
    <location>
        <begin position="506"/>
        <end position="525"/>
    </location>
</feature>
<dbReference type="Pfam" id="PF02096">
    <property type="entry name" value="60KD_IMP"/>
    <property type="match status" value="1"/>
</dbReference>
<dbReference type="CDD" id="cd20070">
    <property type="entry name" value="5TM_YidC_Alb3"/>
    <property type="match status" value="1"/>
</dbReference>
<dbReference type="CDD" id="cd19961">
    <property type="entry name" value="EcYidC-like_peri"/>
    <property type="match status" value="1"/>
</dbReference>
<dbReference type="InterPro" id="IPR038221">
    <property type="entry name" value="YidC_periplasmic_sf"/>
</dbReference>
<evidence type="ECO:0000256" key="13">
    <source>
        <dbReference type="HAMAP-Rule" id="MF_01810"/>
    </source>
</evidence>
<dbReference type="NCBIfam" id="TIGR03592">
    <property type="entry name" value="yidC_oxa1_cterm"/>
    <property type="match status" value="1"/>
</dbReference>
<reference evidence="16 17" key="1">
    <citation type="submission" date="2018-05" db="EMBL/GenBank/DDBJ databases">
        <title>Candidatus Cardinium hertigii Genome Assembly.</title>
        <authorList>
            <person name="Showmaker K.C."/>
            <person name="Walden K.O."/>
            <person name="Fields C.J."/>
            <person name="Lambert K.N."/>
            <person name="Hudson M.E."/>
        </authorList>
    </citation>
    <scope>NUCLEOTIDE SEQUENCE [LARGE SCALE GENOMIC DNA]</scope>
    <source>
        <strain evidence="17">cHgTN10</strain>
    </source>
</reference>
<dbReference type="GO" id="GO:0015031">
    <property type="term" value="P:protein transport"/>
    <property type="evidence" value="ECO:0007669"/>
    <property type="project" value="UniProtKB-KW"/>
</dbReference>
<dbReference type="NCBIfam" id="TIGR03593">
    <property type="entry name" value="yidC_nterm"/>
    <property type="match status" value="1"/>
</dbReference>
<dbReference type="Pfam" id="PF14849">
    <property type="entry name" value="YidC_periplas"/>
    <property type="match status" value="1"/>
</dbReference>
<dbReference type="Proteomes" id="UP000245872">
    <property type="component" value="Chromosome"/>
</dbReference>
<feature type="domain" description="Membrane insertase YidC N-terminal" evidence="15">
    <location>
        <begin position="71"/>
        <end position="341"/>
    </location>
</feature>
<dbReference type="PRINTS" id="PR00701">
    <property type="entry name" value="60KDINNERMP"/>
</dbReference>
<keyword evidence="10 13" id="KW-0143">Chaperone</keyword>
<evidence type="ECO:0000256" key="4">
    <source>
        <dbReference type="ARBA" id="ARBA00022448"/>
    </source>
</evidence>
<evidence type="ECO:0000313" key="17">
    <source>
        <dbReference type="Proteomes" id="UP000245872"/>
    </source>
</evidence>
<evidence type="ECO:0000256" key="12">
    <source>
        <dbReference type="ARBA" id="ARBA00033342"/>
    </source>
</evidence>
<dbReference type="AlphaFoldDB" id="A0A2Z3LGB3"/>
<evidence type="ECO:0000256" key="9">
    <source>
        <dbReference type="ARBA" id="ARBA00023136"/>
    </source>
</evidence>
<feature type="transmembrane region" description="Helical" evidence="13">
    <location>
        <begin position="329"/>
        <end position="349"/>
    </location>
</feature>
<keyword evidence="8 13" id="KW-1133">Transmembrane helix</keyword>
<dbReference type="EMBL" id="CP029619">
    <property type="protein sequence ID" value="AWN81424.1"/>
    <property type="molecule type" value="Genomic_DNA"/>
</dbReference>
<feature type="transmembrane region" description="Helical" evidence="13">
    <location>
        <begin position="355"/>
        <end position="376"/>
    </location>
</feature>
<keyword evidence="5 13" id="KW-1003">Cell membrane</keyword>
<evidence type="ECO:0000256" key="11">
    <source>
        <dbReference type="ARBA" id="ARBA00033245"/>
    </source>
</evidence>
<keyword evidence="7 13" id="KW-0653">Protein transport</keyword>
<dbReference type="GO" id="GO:0005886">
    <property type="term" value="C:plasma membrane"/>
    <property type="evidence" value="ECO:0007669"/>
    <property type="project" value="UniProtKB-SubCell"/>
</dbReference>
<dbReference type="PANTHER" id="PTHR12428:SF65">
    <property type="entry name" value="CYTOCHROME C OXIDASE ASSEMBLY PROTEIN COX18, MITOCHONDRIAL"/>
    <property type="match status" value="1"/>
</dbReference>
<evidence type="ECO:0000259" key="14">
    <source>
        <dbReference type="Pfam" id="PF02096"/>
    </source>
</evidence>
<dbReference type="InterPro" id="IPR028053">
    <property type="entry name" value="Membr_insert_YidC_N"/>
</dbReference>
<keyword evidence="17" id="KW-1185">Reference proteome</keyword>
<sequence length="591" mass="67082">MDKNKFIRLLFLSTFSMLLYHHFLKPKQTFQSVVPSVNEAGMPVESFNGAPAQVKTGFPFAAALQGEEKYVTVENALFKVTFNTKGGTIQKVVLKRYKKQEEEVVLLDAQSSCMGLVLPYENVLIETKSLYFKTEALPAYQLKENEQATIVFKLMLTADQYLEQQFELSGNSYQIGYSWKAVGMGAYLTQNNSKPAFCWHMDMQCLETDYNADAAKSTVNYYLLDQTFDQLKTTDKVEQKQIDKPLKWVSLKQRFFSSAIIAQDAFASTTMAMRTPSGSKEITRTVDVSLALSDQDKVNGAGKYSFFFGPNDYKILQQVTKGFEQNLPLGWIIVKWVNQWLIIPLFAFLEKHCANYGLVIFLLVIMVKLLLAPLSYKSFISMAKMKIVKPELDKIKEKYGTNVQKAQMAQVTFYRELGINPLSGCIPILLQMPILLAMFNFFPNAIALRHAPFLWANDLSTYDSVIQLPFTIPLYGNHVSLFTLLMTLSTILYAKSSSQNSPTEGPMKGLTYVMPFTFMLVLNSFPAGLSFYYFISNILTFLQQALTKYFVDEEAIKKKLLARQQKIKQGETTSFQARVAATIQTSNKKKK</sequence>
<evidence type="ECO:0000256" key="5">
    <source>
        <dbReference type="ARBA" id="ARBA00022475"/>
    </source>
</evidence>
<comment type="subcellular location">
    <subcellularLocation>
        <location evidence="1">Cell inner membrane</location>
        <topology evidence="1">Multi-pass membrane protein</topology>
    </subcellularLocation>
    <subcellularLocation>
        <location evidence="13">Cell membrane</location>
        <topology evidence="13">Multi-pass membrane protein</topology>
    </subcellularLocation>
</comment>
<feature type="transmembrane region" description="Helical" evidence="13">
    <location>
        <begin position="475"/>
        <end position="494"/>
    </location>
</feature>
<dbReference type="OrthoDB" id="9780552at2"/>
<evidence type="ECO:0000256" key="1">
    <source>
        <dbReference type="ARBA" id="ARBA00004429"/>
    </source>
</evidence>
<dbReference type="GO" id="GO:0032977">
    <property type="term" value="F:membrane insertase activity"/>
    <property type="evidence" value="ECO:0007669"/>
    <property type="project" value="InterPro"/>
</dbReference>
<evidence type="ECO:0000259" key="15">
    <source>
        <dbReference type="Pfam" id="PF14849"/>
    </source>
</evidence>
<dbReference type="InterPro" id="IPR047196">
    <property type="entry name" value="YidC_ALB_C"/>
</dbReference>
<gene>
    <name evidence="13 16" type="primary">yidC</name>
    <name evidence="16" type="ORF">DK880_00086</name>
</gene>
<feature type="domain" description="Membrane insertase YidC/Oxa/ALB C-terminal" evidence="14">
    <location>
        <begin position="356"/>
        <end position="548"/>
    </location>
</feature>
<evidence type="ECO:0000256" key="3">
    <source>
        <dbReference type="ARBA" id="ARBA00015325"/>
    </source>
</evidence>
<keyword evidence="4 13" id="KW-0813">Transport</keyword>
<evidence type="ECO:0000256" key="8">
    <source>
        <dbReference type="ARBA" id="ARBA00022989"/>
    </source>
</evidence>
<organism evidence="16 17">
    <name type="scientific">Candidatus Cardinium hertigii</name>
    <dbReference type="NCBI Taxonomy" id="247481"/>
    <lineage>
        <taxon>Bacteria</taxon>
        <taxon>Pseudomonadati</taxon>
        <taxon>Bacteroidota</taxon>
        <taxon>Cytophagia</taxon>
        <taxon>Cytophagales</taxon>
        <taxon>Amoebophilaceae</taxon>
        <taxon>Candidatus Cardinium</taxon>
    </lineage>
</organism>
<dbReference type="InterPro" id="IPR028055">
    <property type="entry name" value="YidC/Oxa/ALB_C"/>
</dbReference>
<dbReference type="InterPro" id="IPR001708">
    <property type="entry name" value="YidC/ALB3/OXA1/COX18"/>
</dbReference>
<dbReference type="RefSeq" id="WP_109996887.1">
    <property type="nucleotide sequence ID" value="NZ_CP029619.1"/>
</dbReference>
<keyword evidence="9 13" id="KW-0472">Membrane</keyword>
<evidence type="ECO:0000256" key="7">
    <source>
        <dbReference type="ARBA" id="ARBA00022927"/>
    </source>
</evidence>
<dbReference type="GO" id="GO:0051205">
    <property type="term" value="P:protein insertion into membrane"/>
    <property type="evidence" value="ECO:0007669"/>
    <property type="project" value="TreeGrafter"/>
</dbReference>
<accession>A0A2Z3LGB3</accession>
<name>A0A2Z3LGB3_9BACT</name>
<keyword evidence="6 13" id="KW-0812">Transmembrane</keyword>
<proteinExistence type="inferred from homology"/>
<dbReference type="KEGG" id="cher:DK880_00086"/>
<comment type="subunit">
    <text evidence="13">Interacts with the Sec translocase complex via SecD. Specifically interacts with transmembrane segments of nascent integral membrane proteins during membrane integration.</text>
</comment>
<comment type="function">
    <text evidence="13">Required for the insertion and/or proper folding and/or complex formation of integral membrane proteins into the membrane. Involved in integration of membrane proteins that insert both dependently and independently of the Sec translocase complex, as well as at least some lipoproteins. Aids folding of multispanning membrane proteins.</text>
</comment>
<dbReference type="InterPro" id="IPR019998">
    <property type="entry name" value="Membr_insert_YidC"/>
</dbReference>
<dbReference type="HAMAP" id="MF_01810">
    <property type="entry name" value="YidC_type1"/>
    <property type="match status" value="1"/>
</dbReference>
<evidence type="ECO:0000256" key="2">
    <source>
        <dbReference type="ARBA" id="ARBA00010527"/>
    </source>
</evidence>